<protein>
    <recommendedName>
        <fullName evidence="3">HTH CENPB-type domain-containing protein</fullName>
    </recommendedName>
</protein>
<evidence type="ECO:0008006" key="3">
    <source>
        <dbReference type="Google" id="ProtNLM"/>
    </source>
</evidence>
<evidence type="ECO:0000313" key="1">
    <source>
        <dbReference type="EMBL" id="KAK8847075.1"/>
    </source>
</evidence>
<accession>A0ABR2HGX4</accession>
<dbReference type="EMBL" id="JAPFFF010000028">
    <property type="protein sequence ID" value="KAK8847075.1"/>
    <property type="molecule type" value="Genomic_DNA"/>
</dbReference>
<organism evidence="1 2">
    <name type="scientific">Tritrichomonas musculus</name>
    <dbReference type="NCBI Taxonomy" id="1915356"/>
    <lineage>
        <taxon>Eukaryota</taxon>
        <taxon>Metamonada</taxon>
        <taxon>Parabasalia</taxon>
        <taxon>Tritrichomonadida</taxon>
        <taxon>Tritrichomonadidae</taxon>
        <taxon>Tritrichomonas</taxon>
    </lineage>
</organism>
<gene>
    <name evidence="1" type="ORF">M9Y10_019652</name>
</gene>
<name>A0ABR2HGX4_9EUKA</name>
<evidence type="ECO:0000313" key="2">
    <source>
        <dbReference type="Proteomes" id="UP001470230"/>
    </source>
</evidence>
<dbReference type="Proteomes" id="UP001470230">
    <property type="component" value="Unassembled WGS sequence"/>
</dbReference>
<proteinExistence type="predicted"/>
<comment type="caution">
    <text evidence="1">The sequence shown here is derived from an EMBL/GenBank/DDBJ whole genome shotgun (WGS) entry which is preliminary data.</text>
</comment>
<reference evidence="1 2" key="1">
    <citation type="submission" date="2024-04" db="EMBL/GenBank/DDBJ databases">
        <title>Tritrichomonas musculus Genome.</title>
        <authorList>
            <person name="Alves-Ferreira E."/>
            <person name="Grigg M."/>
            <person name="Lorenzi H."/>
            <person name="Galac M."/>
        </authorList>
    </citation>
    <scope>NUCLEOTIDE SEQUENCE [LARGE SCALE GENOMIC DNA]</scope>
    <source>
        <strain evidence="1 2">EAF2021</strain>
    </source>
</reference>
<keyword evidence="2" id="KW-1185">Reference proteome</keyword>
<sequence length="104" mass="12448">MIACQAKIFANLHLHYIRTGSDRSFSRDWFCNFKNRQINDIQKVKTPCIDDDRAELSIDEVERYFNEIDEMMKDPQNPFLLLNFDETGFGRRPEKGKYKTFYIV</sequence>